<comment type="caution">
    <text evidence="3">The sequence shown here is derived from an EMBL/GenBank/DDBJ whole genome shotgun (WGS) entry which is preliminary data.</text>
</comment>
<comment type="subunit">
    <text evidence="2">Homodimer.</text>
</comment>
<protein>
    <recommendedName>
        <fullName evidence="2">Triosephosphate isomerase</fullName>
        <ecNumber evidence="2">5.3.1.1</ecNumber>
    </recommendedName>
</protein>
<evidence type="ECO:0000313" key="4">
    <source>
        <dbReference type="Proteomes" id="UP001236806"/>
    </source>
</evidence>
<comment type="catalytic activity">
    <reaction evidence="2">
        <text>D-glyceraldehyde 3-phosphate = dihydroxyacetone phosphate</text>
        <dbReference type="Rhea" id="RHEA:18585"/>
        <dbReference type="ChEBI" id="CHEBI:57642"/>
        <dbReference type="ChEBI" id="CHEBI:59776"/>
        <dbReference type="EC" id="5.3.1.1"/>
    </reaction>
</comment>
<comment type="similarity">
    <text evidence="2">Belongs to the triosephosphate isomerase family.</text>
</comment>
<evidence type="ECO:0000256" key="2">
    <source>
        <dbReference type="RuleBase" id="RU363013"/>
    </source>
</evidence>
<dbReference type="PANTHER" id="PTHR21139">
    <property type="entry name" value="TRIOSEPHOSPHATE ISOMERASE"/>
    <property type="match status" value="1"/>
</dbReference>
<dbReference type="InterPro" id="IPR013785">
    <property type="entry name" value="Aldolase_TIM"/>
</dbReference>
<dbReference type="Gene3D" id="3.20.20.70">
    <property type="entry name" value="Aldolase class I"/>
    <property type="match status" value="1"/>
</dbReference>
<keyword evidence="2" id="KW-0963">Cytoplasm</keyword>
<dbReference type="InterPro" id="IPR000652">
    <property type="entry name" value="Triosephosphate_isomerase"/>
</dbReference>
<evidence type="ECO:0000256" key="1">
    <source>
        <dbReference type="ARBA" id="ARBA00023235"/>
    </source>
</evidence>
<comment type="pathway">
    <text evidence="2">Carbohydrate biosynthesis; gluconeogenesis.</text>
</comment>
<dbReference type="InterPro" id="IPR035990">
    <property type="entry name" value="TIM_sf"/>
</dbReference>
<proteinExistence type="inferred from homology"/>
<dbReference type="PROSITE" id="PS51440">
    <property type="entry name" value="TIM_2"/>
    <property type="match status" value="1"/>
</dbReference>
<dbReference type="Pfam" id="PF00121">
    <property type="entry name" value="TIM"/>
    <property type="match status" value="1"/>
</dbReference>
<comment type="subcellular location">
    <subcellularLocation>
        <location evidence="2">Cytoplasm</location>
    </subcellularLocation>
</comment>
<dbReference type="EC" id="5.3.1.1" evidence="2"/>
<keyword evidence="2" id="KW-0324">Glycolysis</keyword>
<keyword evidence="2" id="KW-0312">Gluconeogenesis</keyword>
<organism evidence="3 4">
    <name type="scientific">Pseudarthrobacter siccitolerans</name>
    <dbReference type="NCBI Taxonomy" id="861266"/>
    <lineage>
        <taxon>Bacteria</taxon>
        <taxon>Bacillati</taxon>
        <taxon>Actinomycetota</taxon>
        <taxon>Actinomycetes</taxon>
        <taxon>Micrococcales</taxon>
        <taxon>Micrococcaceae</taxon>
        <taxon>Pseudarthrobacter</taxon>
    </lineage>
</organism>
<dbReference type="EMBL" id="JAUSXB010000001">
    <property type="protein sequence ID" value="MDQ0674044.1"/>
    <property type="molecule type" value="Genomic_DNA"/>
</dbReference>
<accession>A0ABU0PLB5</accession>
<evidence type="ECO:0000313" key="3">
    <source>
        <dbReference type="EMBL" id="MDQ0674044.1"/>
    </source>
</evidence>
<dbReference type="SUPFAM" id="SSF51351">
    <property type="entry name" value="Triosephosphate isomerase (TIM)"/>
    <property type="match status" value="1"/>
</dbReference>
<gene>
    <name evidence="3" type="ORF">QFZ36_001605</name>
</gene>
<name>A0ABU0PLB5_9MICC</name>
<keyword evidence="4" id="KW-1185">Reference proteome</keyword>
<dbReference type="GO" id="GO:0016853">
    <property type="term" value="F:isomerase activity"/>
    <property type="evidence" value="ECO:0007669"/>
    <property type="project" value="UniProtKB-KW"/>
</dbReference>
<sequence>MSSLPDPAAGGTRTTGAGAGNQTGAIIGVSLKMYFGYERTLAWCRAVAGIASAHPAVRNGDIELFVLPAFPVLAEAARVLAPTGTGTGAQDIFWEDEGAYTGEVAGPMITELGGAYAEIGHAERRRLFGEDDDVIGRKLAAAYRNSLTPVLCIGERYRGTATEAVRQCISEMEAVFRRATSLGAGGRTIVAYEPQWAIGAPEPATPEYISAVITGLDTHLRSLPGQAESRVIYGGSAGPGLIGRLDMSVAGLFLGRFAHDPKALKTILDETTARLGLPGPAEGTP</sequence>
<dbReference type="Proteomes" id="UP001236806">
    <property type="component" value="Unassembled WGS sequence"/>
</dbReference>
<keyword evidence="1 2" id="KW-0413">Isomerase</keyword>
<comment type="pathway">
    <text evidence="2">Carbohydrate degradation; glycolysis; D-glyceraldehyde 3-phosphate from glycerone phosphate: step 1/1.</text>
</comment>
<dbReference type="CDD" id="cd00311">
    <property type="entry name" value="TIM"/>
    <property type="match status" value="1"/>
</dbReference>
<reference evidence="3 4" key="1">
    <citation type="submission" date="2023-07" db="EMBL/GenBank/DDBJ databases">
        <title>Comparative genomics of wheat-associated soil bacteria to identify genetic determinants of phenazine resistance.</title>
        <authorList>
            <person name="Mouncey N."/>
        </authorList>
    </citation>
    <scope>NUCLEOTIDE SEQUENCE [LARGE SCALE GENOMIC DNA]</scope>
    <source>
        <strain evidence="3 4">W1I3</strain>
    </source>
</reference>
<dbReference type="PANTHER" id="PTHR21139:SF2">
    <property type="entry name" value="TRIOSEPHOSPHATE ISOMERASE"/>
    <property type="match status" value="1"/>
</dbReference>